<proteinExistence type="predicted"/>
<accession>A0A6J6QDF8</accession>
<gene>
    <name evidence="1" type="ORF">UFOPK2582_01370</name>
</gene>
<name>A0A6J6QDF8_9ZZZZ</name>
<protein>
    <submittedName>
        <fullName evidence="1">Unannotated protein</fullName>
    </submittedName>
</protein>
<sequence>MWAYVDGGVRYLPGEWPKSTKKLFDPTSAVTLYTEAPEGITIPDYKPLPPA</sequence>
<evidence type="ECO:0000313" key="1">
    <source>
        <dbReference type="EMBL" id="CAB4709881.1"/>
    </source>
</evidence>
<dbReference type="AlphaFoldDB" id="A0A6J6QDF8"/>
<reference evidence="1" key="1">
    <citation type="submission" date="2020-05" db="EMBL/GenBank/DDBJ databases">
        <authorList>
            <person name="Chiriac C."/>
            <person name="Salcher M."/>
            <person name="Ghai R."/>
            <person name="Kavagutti S V."/>
        </authorList>
    </citation>
    <scope>NUCLEOTIDE SEQUENCE</scope>
</reference>
<organism evidence="1">
    <name type="scientific">freshwater metagenome</name>
    <dbReference type="NCBI Taxonomy" id="449393"/>
    <lineage>
        <taxon>unclassified sequences</taxon>
        <taxon>metagenomes</taxon>
        <taxon>ecological metagenomes</taxon>
    </lineage>
</organism>
<dbReference type="EMBL" id="CAEZXS010000194">
    <property type="protein sequence ID" value="CAB4709881.1"/>
    <property type="molecule type" value="Genomic_DNA"/>
</dbReference>